<proteinExistence type="predicted"/>
<evidence type="ECO:0000313" key="1">
    <source>
        <dbReference type="EMBL" id="GAG90345.1"/>
    </source>
</evidence>
<accession>X1B5H9</accession>
<protein>
    <submittedName>
        <fullName evidence="1">Uncharacterized protein</fullName>
    </submittedName>
</protein>
<gene>
    <name evidence="1" type="ORF">S01H4_48099</name>
</gene>
<dbReference type="EMBL" id="BART01027075">
    <property type="protein sequence ID" value="GAG90345.1"/>
    <property type="molecule type" value="Genomic_DNA"/>
</dbReference>
<dbReference type="AlphaFoldDB" id="X1B5H9"/>
<feature type="non-terminal residue" evidence="1">
    <location>
        <position position="1"/>
    </location>
</feature>
<reference evidence="1" key="1">
    <citation type="journal article" date="2014" name="Front. Microbiol.">
        <title>High frequency of phylogenetically diverse reductive dehalogenase-homologous genes in deep subseafloor sedimentary metagenomes.</title>
        <authorList>
            <person name="Kawai M."/>
            <person name="Futagami T."/>
            <person name="Toyoda A."/>
            <person name="Takaki Y."/>
            <person name="Nishi S."/>
            <person name="Hori S."/>
            <person name="Arai W."/>
            <person name="Tsubouchi T."/>
            <person name="Morono Y."/>
            <person name="Uchiyama I."/>
            <person name="Ito T."/>
            <person name="Fujiyama A."/>
            <person name="Inagaki F."/>
            <person name="Takami H."/>
        </authorList>
    </citation>
    <scope>NUCLEOTIDE SEQUENCE</scope>
    <source>
        <strain evidence="1">Expedition CK06-06</strain>
    </source>
</reference>
<comment type="caution">
    <text evidence="1">The sequence shown here is derived from an EMBL/GenBank/DDBJ whole genome shotgun (WGS) entry which is preliminary data.</text>
</comment>
<name>X1B5H9_9ZZZZ</name>
<organism evidence="1">
    <name type="scientific">marine sediment metagenome</name>
    <dbReference type="NCBI Taxonomy" id="412755"/>
    <lineage>
        <taxon>unclassified sequences</taxon>
        <taxon>metagenomes</taxon>
        <taxon>ecological metagenomes</taxon>
    </lineage>
</organism>
<sequence>VFSPEDAELEQVLKLIDLNREANGKRLTILMDGTKDEAVGYLAETDELWSDESNEKGTISTF</sequence>